<evidence type="ECO:0000313" key="1">
    <source>
        <dbReference type="EMBL" id="KAK9736767.1"/>
    </source>
</evidence>
<dbReference type="AlphaFoldDB" id="A0AAW1LSF0"/>
<dbReference type="Proteomes" id="UP001458880">
    <property type="component" value="Unassembled WGS sequence"/>
</dbReference>
<protein>
    <submittedName>
        <fullName evidence="1">Uncharacterized protein</fullName>
    </submittedName>
</protein>
<accession>A0AAW1LSF0</accession>
<evidence type="ECO:0000313" key="2">
    <source>
        <dbReference type="Proteomes" id="UP001458880"/>
    </source>
</evidence>
<dbReference type="EMBL" id="JASPKY010000109">
    <property type="protein sequence ID" value="KAK9736767.1"/>
    <property type="molecule type" value="Genomic_DNA"/>
</dbReference>
<organism evidence="1 2">
    <name type="scientific">Popillia japonica</name>
    <name type="common">Japanese beetle</name>
    <dbReference type="NCBI Taxonomy" id="7064"/>
    <lineage>
        <taxon>Eukaryota</taxon>
        <taxon>Metazoa</taxon>
        <taxon>Ecdysozoa</taxon>
        <taxon>Arthropoda</taxon>
        <taxon>Hexapoda</taxon>
        <taxon>Insecta</taxon>
        <taxon>Pterygota</taxon>
        <taxon>Neoptera</taxon>
        <taxon>Endopterygota</taxon>
        <taxon>Coleoptera</taxon>
        <taxon>Polyphaga</taxon>
        <taxon>Scarabaeiformia</taxon>
        <taxon>Scarabaeidae</taxon>
        <taxon>Rutelinae</taxon>
        <taxon>Popillia</taxon>
    </lineage>
</organism>
<name>A0AAW1LSF0_POPJA</name>
<gene>
    <name evidence="1" type="ORF">QE152_g11329</name>
</gene>
<reference evidence="1 2" key="1">
    <citation type="journal article" date="2024" name="BMC Genomics">
        <title>De novo assembly and annotation of Popillia japonica's genome with initial clues to its potential as an invasive pest.</title>
        <authorList>
            <person name="Cucini C."/>
            <person name="Boschi S."/>
            <person name="Funari R."/>
            <person name="Cardaioli E."/>
            <person name="Iannotti N."/>
            <person name="Marturano G."/>
            <person name="Paoli F."/>
            <person name="Bruttini M."/>
            <person name="Carapelli A."/>
            <person name="Frati F."/>
            <person name="Nardi F."/>
        </authorList>
    </citation>
    <scope>NUCLEOTIDE SEQUENCE [LARGE SCALE GENOMIC DNA]</scope>
    <source>
        <strain evidence="1">DMR45628</strain>
    </source>
</reference>
<keyword evidence="2" id="KW-1185">Reference proteome</keyword>
<sequence>MFSTFVKSNITCEQVELIQFSNKMASYRVRIRRVRLSAEAEEEAKIRFTSMDNLKGLKVLAVDFEHRTSIHFYMKNVSLAQFDAPLNDAITMIVLGNDLTCYKREYYQFRFESKTDRDHFLQSGFTDRSQDSGASTPPPE</sequence>
<proteinExistence type="predicted"/>
<comment type="caution">
    <text evidence="1">The sequence shown here is derived from an EMBL/GenBank/DDBJ whole genome shotgun (WGS) entry which is preliminary data.</text>
</comment>